<dbReference type="AlphaFoldDB" id="A0A7X5TK09"/>
<dbReference type="InterPro" id="IPR027385">
    <property type="entry name" value="Beta-barrel_OMP"/>
</dbReference>
<dbReference type="RefSeq" id="WP_166286344.1">
    <property type="nucleotide sequence ID" value="NZ_CAWPIE010000003.1"/>
</dbReference>
<evidence type="ECO:0000313" key="4">
    <source>
        <dbReference type="Proteomes" id="UP000547931"/>
    </source>
</evidence>
<keyword evidence="4" id="KW-1185">Reference proteome</keyword>
<protein>
    <recommendedName>
        <fullName evidence="2">Outer membrane protein beta-barrel domain-containing protein</fullName>
    </recommendedName>
</protein>
<name>A0A7X5TK09_9GAMM</name>
<reference evidence="3 4" key="1">
    <citation type="submission" date="2018-02" db="EMBL/GenBank/DDBJ databases">
        <authorList>
            <person name="Machado R.A."/>
        </authorList>
    </citation>
    <scope>NUCLEOTIDE SEQUENCE [LARGE SCALE GENOMIC DNA]</scope>
    <source>
        <strain evidence="3 4">DSM 23271</strain>
    </source>
</reference>
<feature type="domain" description="Outer membrane protein beta-barrel" evidence="2">
    <location>
        <begin position="9"/>
        <end position="61"/>
    </location>
</feature>
<dbReference type="Pfam" id="PF13505">
    <property type="entry name" value="OMP_b-brl"/>
    <property type="match status" value="1"/>
</dbReference>
<dbReference type="InterPro" id="IPR011250">
    <property type="entry name" value="OMP/PagP_B-barrel"/>
</dbReference>
<dbReference type="EMBL" id="PUJV01000003">
    <property type="protein sequence ID" value="NHB95600.1"/>
    <property type="molecule type" value="Genomic_DNA"/>
</dbReference>
<accession>A0A7X5TK09</accession>
<dbReference type="Gene3D" id="2.40.160.20">
    <property type="match status" value="1"/>
</dbReference>
<proteinExistence type="predicted"/>
<keyword evidence="1" id="KW-0732">Signal</keyword>
<sequence>MSGRQPSNLLTYGKAKYSDYVDPMSDSKSKTSVSYGLGLQFNLMPNWTIDISYEYSKLDELKIVCQPHSFYRYGVC</sequence>
<evidence type="ECO:0000259" key="2">
    <source>
        <dbReference type="Pfam" id="PF13505"/>
    </source>
</evidence>
<dbReference type="SUPFAM" id="SSF56925">
    <property type="entry name" value="OMPA-like"/>
    <property type="match status" value="1"/>
</dbReference>
<gene>
    <name evidence="3" type="ORF">C5470_03885</name>
</gene>
<comment type="caution">
    <text evidence="3">The sequence shown here is derived from an EMBL/GenBank/DDBJ whole genome shotgun (WGS) entry which is preliminary data.</text>
</comment>
<organism evidence="3 4">
    <name type="scientific">Photorhabdus stackebrandtii</name>
    <dbReference type="NCBI Taxonomy" id="1123042"/>
    <lineage>
        <taxon>Bacteria</taxon>
        <taxon>Pseudomonadati</taxon>
        <taxon>Pseudomonadota</taxon>
        <taxon>Gammaproteobacteria</taxon>
        <taxon>Enterobacterales</taxon>
        <taxon>Morganellaceae</taxon>
        <taxon>Photorhabdus</taxon>
    </lineage>
</organism>
<evidence type="ECO:0000256" key="1">
    <source>
        <dbReference type="ARBA" id="ARBA00022729"/>
    </source>
</evidence>
<evidence type="ECO:0000313" key="3">
    <source>
        <dbReference type="EMBL" id="NHB95600.1"/>
    </source>
</evidence>
<dbReference type="Proteomes" id="UP000547931">
    <property type="component" value="Unassembled WGS sequence"/>
</dbReference>